<dbReference type="EMBL" id="FNGU01000003">
    <property type="protein sequence ID" value="SDM00459.1"/>
    <property type="molecule type" value="Genomic_DNA"/>
</dbReference>
<dbReference type="OrthoDB" id="1123332at2"/>
<dbReference type="RefSeq" id="WP_139172073.1">
    <property type="nucleotide sequence ID" value="NZ_FNGU01000003.1"/>
</dbReference>
<dbReference type="AlphaFoldDB" id="A0A1G9PP43"/>
<reference evidence="2 3" key="1">
    <citation type="submission" date="2016-10" db="EMBL/GenBank/DDBJ databases">
        <authorList>
            <person name="de Groot N.N."/>
        </authorList>
    </citation>
    <scope>NUCLEOTIDE SEQUENCE [LARGE SCALE GENOMIC DNA]</scope>
    <source>
        <strain evidence="2 3">DSM 17813</strain>
    </source>
</reference>
<keyword evidence="1" id="KW-0812">Transmembrane</keyword>
<evidence type="ECO:0000313" key="3">
    <source>
        <dbReference type="Proteomes" id="UP000182146"/>
    </source>
</evidence>
<keyword evidence="1" id="KW-0472">Membrane</keyword>
<evidence type="ECO:0000313" key="2">
    <source>
        <dbReference type="EMBL" id="SDM00459.1"/>
    </source>
</evidence>
<keyword evidence="1" id="KW-1133">Transmembrane helix</keyword>
<dbReference type="Proteomes" id="UP000182146">
    <property type="component" value="Unassembled WGS sequence"/>
</dbReference>
<accession>A0A1G9PP43</accession>
<dbReference type="STRING" id="392333.SAMN05660860_01659"/>
<evidence type="ECO:0000256" key="1">
    <source>
        <dbReference type="SAM" id="Phobius"/>
    </source>
</evidence>
<feature type="transmembrane region" description="Helical" evidence="1">
    <location>
        <begin position="63"/>
        <end position="88"/>
    </location>
</feature>
<protein>
    <submittedName>
        <fullName evidence="2">Uncharacterized protein</fullName>
    </submittedName>
</protein>
<feature type="transmembrane region" description="Helical" evidence="1">
    <location>
        <begin position="108"/>
        <end position="129"/>
    </location>
</feature>
<name>A0A1G9PP43_9BACT</name>
<organism evidence="2 3">
    <name type="scientific">Geoalkalibacter ferrihydriticus</name>
    <dbReference type="NCBI Taxonomy" id="392333"/>
    <lineage>
        <taxon>Bacteria</taxon>
        <taxon>Pseudomonadati</taxon>
        <taxon>Thermodesulfobacteriota</taxon>
        <taxon>Desulfuromonadia</taxon>
        <taxon>Desulfuromonadales</taxon>
        <taxon>Geoalkalibacteraceae</taxon>
        <taxon>Geoalkalibacter</taxon>
    </lineage>
</organism>
<sequence>MTFIDFIHKYMSLVDRVRSTKKWLPAKYQGGDVTVLNRTSVHWPDTPQLDDNRYVYNKTAGDVIAAAWAGFGLFVLIAGVLPGGWFLINLLGIAGPSINMPSWMYWQVLVFVFFVTFFPIPAILLSFVYPFKRPKERLLIWDRENGTVTLPPRFWGEPEVVPFKDLKVKKIRNIGSFVQFHVLAAFRPSDGQPIEFGLLGDNDKDWAFFCWYMDKTRPLPSGEVFDPYRERDEERRKGELAGRNGWELRDVSEVLQELELLAS</sequence>
<proteinExistence type="predicted"/>
<gene>
    <name evidence="2" type="ORF">SAMN05660860_01659</name>
</gene>